<dbReference type="EMBL" id="JBHSCY010000001">
    <property type="protein sequence ID" value="MFC4268663.1"/>
    <property type="molecule type" value="Genomic_DNA"/>
</dbReference>
<proteinExistence type="predicted"/>
<dbReference type="Pfam" id="PF18962">
    <property type="entry name" value="Por_Secre_tail"/>
    <property type="match status" value="1"/>
</dbReference>
<name>A0ABV8RB76_9FLAO</name>
<evidence type="ECO:0000313" key="4">
    <source>
        <dbReference type="Proteomes" id="UP001595826"/>
    </source>
</evidence>
<comment type="caution">
    <text evidence="3">The sequence shown here is derived from an EMBL/GenBank/DDBJ whole genome shotgun (WGS) entry which is preliminary data.</text>
</comment>
<reference evidence="4" key="1">
    <citation type="journal article" date="2019" name="Int. J. Syst. Evol. Microbiol.">
        <title>The Global Catalogue of Microorganisms (GCM) 10K type strain sequencing project: providing services to taxonomists for standard genome sequencing and annotation.</title>
        <authorList>
            <consortium name="The Broad Institute Genomics Platform"/>
            <consortium name="The Broad Institute Genome Sequencing Center for Infectious Disease"/>
            <person name="Wu L."/>
            <person name="Ma J."/>
        </authorList>
    </citation>
    <scope>NUCLEOTIDE SEQUENCE [LARGE SCALE GENOMIC DNA]</scope>
    <source>
        <strain evidence="4">CECT 8655</strain>
    </source>
</reference>
<evidence type="ECO:0000313" key="3">
    <source>
        <dbReference type="EMBL" id="MFC4268663.1"/>
    </source>
</evidence>
<organism evidence="3 4">
    <name type="scientific">Polaribacter marinivivus</name>
    <dbReference type="NCBI Taxonomy" id="1524260"/>
    <lineage>
        <taxon>Bacteria</taxon>
        <taxon>Pseudomonadati</taxon>
        <taxon>Bacteroidota</taxon>
        <taxon>Flavobacteriia</taxon>
        <taxon>Flavobacteriales</taxon>
        <taxon>Flavobacteriaceae</taxon>
    </lineage>
</organism>
<gene>
    <name evidence="3" type="ORF">ACFOWD_07070</name>
</gene>
<evidence type="ECO:0000259" key="2">
    <source>
        <dbReference type="Pfam" id="PF18962"/>
    </source>
</evidence>
<keyword evidence="1" id="KW-0732">Signal</keyword>
<dbReference type="RefSeq" id="WP_377409250.1">
    <property type="nucleotide sequence ID" value="NZ_CP194417.1"/>
</dbReference>
<evidence type="ECO:0000256" key="1">
    <source>
        <dbReference type="ARBA" id="ARBA00022729"/>
    </source>
</evidence>
<protein>
    <submittedName>
        <fullName evidence="3">T9SS type A sorting domain-containing protein</fullName>
    </submittedName>
</protein>
<accession>A0ABV8RB76</accession>
<dbReference type="InterPro" id="IPR026444">
    <property type="entry name" value="Secre_tail"/>
</dbReference>
<dbReference type="Proteomes" id="UP001595826">
    <property type="component" value="Unassembled WGS sequence"/>
</dbReference>
<keyword evidence="4" id="KW-1185">Reference proteome</keyword>
<sequence length="106" mass="12015">MIKKILVFLFFVFTINVFSQEKSIDNLSAAPNPFTSTTKITFKASKNTNVFFVVKNVLGKTIHKEVFKAKTGTNSIPFSKGDLSTGIYIYSIQNEKRIISKRFVIK</sequence>
<dbReference type="NCBIfam" id="TIGR04183">
    <property type="entry name" value="Por_Secre_tail"/>
    <property type="match status" value="1"/>
</dbReference>
<feature type="domain" description="Secretion system C-terminal sorting" evidence="2">
    <location>
        <begin position="31"/>
        <end position="105"/>
    </location>
</feature>